<reference evidence="3" key="1">
    <citation type="journal article" date="2019" name="Int. J. Syst. Evol. Microbiol.">
        <title>The Global Catalogue of Microorganisms (GCM) 10K type strain sequencing project: providing services to taxonomists for standard genome sequencing and annotation.</title>
        <authorList>
            <consortium name="The Broad Institute Genomics Platform"/>
            <consortium name="The Broad Institute Genome Sequencing Center for Infectious Disease"/>
            <person name="Wu L."/>
            <person name="Ma J."/>
        </authorList>
    </citation>
    <scope>NUCLEOTIDE SEQUENCE [LARGE SCALE GENOMIC DNA]</scope>
    <source>
        <strain evidence="3">JCM 16953</strain>
    </source>
</reference>
<dbReference type="RefSeq" id="WP_344773592.1">
    <property type="nucleotide sequence ID" value="NZ_BAABAH010000003.1"/>
</dbReference>
<keyword evidence="3" id="KW-1185">Reference proteome</keyword>
<sequence length="337" mass="38188">MIVTVTTARDRLPNVQRFVRGNLAGGVDHMVVVLEDPAPDVVDWLGAQPEVTAFVADATWWQGPRPERLNMRQWINANRVRNALADVVRVDWFFHLDGDEVAQIDRDVLDGVPQRHGVVRLGVLEAVSRPSWPGDPTWFKRDLTDGELALLVQLGVLDEPRNKAYFRGHRFGKIGMRPDTAGWIGLHNAVDDDLEPLPHKRFDGLELLHYESWSLEDFERKWSNLATAGSRPPNFQDDRGSIYEAFAQLASMDLPAEVRERTVRRIYERTCEDPFETLRDLGLLVEVDPAAGKHEPSPLSPAQQDQLRAAVEGPRGSWRSYPILRNLDDEERATLGL</sequence>
<feature type="region of interest" description="Disordered" evidence="1">
    <location>
        <begin position="292"/>
        <end position="313"/>
    </location>
</feature>
<protein>
    <recommendedName>
        <fullName evidence="4">Glycosyltransferase family 2 protein</fullName>
    </recommendedName>
</protein>
<gene>
    <name evidence="2" type="ORF">GCM10022242_13430</name>
</gene>
<name>A0ABP7I8J3_9ACTN</name>
<proteinExistence type="predicted"/>
<dbReference type="Pfam" id="PF13704">
    <property type="entry name" value="Glyco_tranf_2_4"/>
    <property type="match status" value="1"/>
</dbReference>
<dbReference type="Proteomes" id="UP001501821">
    <property type="component" value="Unassembled WGS sequence"/>
</dbReference>
<evidence type="ECO:0000313" key="2">
    <source>
        <dbReference type="EMBL" id="GAA3812230.1"/>
    </source>
</evidence>
<dbReference type="EMBL" id="BAABAH010000003">
    <property type="protein sequence ID" value="GAA3812230.1"/>
    <property type="molecule type" value="Genomic_DNA"/>
</dbReference>
<comment type="caution">
    <text evidence="2">The sequence shown here is derived from an EMBL/GenBank/DDBJ whole genome shotgun (WGS) entry which is preliminary data.</text>
</comment>
<evidence type="ECO:0008006" key="4">
    <source>
        <dbReference type="Google" id="ProtNLM"/>
    </source>
</evidence>
<organism evidence="2 3">
    <name type="scientific">Nocardioides panacisoli</name>
    <dbReference type="NCBI Taxonomy" id="627624"/>
    <lineage>
        <taxon>Bacteria</taxon>
        <taxon>Bacillati</taxon>
        <taxon>Actinomycetota</taxon>
        <taxon>Actinomycetes</taxon>
        <taxon>Propionibacteriales</taxon>
        <taxon>Nocardioidaceae</taxon>
        <taxon>Nocardioides</taxon>
    </lineage>
</organism>
<accession>A0ABP7I8J3</accession>
<evidence type="ECO:0000313" key="3">
    <source>
        <dbReference type="Proteomes" id="UP001501821"/>
    </source>
</evidence>
<evidence type="ECO:0000256" key="1">
    <source>
        <dbReference type="SAM" id="MobiDB-lite"/>
    </source>
</evidence>